<gene>
    <name evidence="8" type="ORF">BOH78_2958</name>
</gene>
<feature type="region of interest" description="Disordered" evidence="7">
    <location>
        <begin position="1"/>
        <end position="47"/>
    </location>
</feature>
<keyword evidence="5" id="KW-0539">Nucleus</keyword>
<evidence type="ECO:0000256" key="4">
    <source>
        <dbReference type="ARBA" id="ARBA00022552"/>
    </source>
</evidence>
<dbReference type="GO" id="GO:0032040">
    <property type="term" value="C:small-subunit processome"/>
    <property type="evidence" value="ECO:0007669"/>
    <property type="project" value="InterPro"/>
</dbReference>
<comment type="similarity">
    <text evidence="2">Belongs to the NOP14 family.</text>
</comment>
<feature type="region of interest" description="Disordered" evidence="7">
    <location>
        <begin position="83"/>
        <end position="117"/>
    </location>
</feature>
<dbReference type="EMBL" id="MQVM01000013">
    <property type="protein sequence ID" value="ONH73706.1"/>
    <property type="molecule type" value="Genomic_DNA"/>
</dbReference>
<accession>A0A1V2LL89</accession>
<evidence type="ECO:0000256" key="7">
    <source>
        <dbReference type="SAM" id="MobiDB-lite"/>
    </source>
</evidence>
<feature type="compositionally biased region" description="Acidic residues" evidence="7">
    <location>
        <begin position="360"/>
        <end position="371"/>
    </location>
</feature>
<dbReference type="GO" id="GO:0030692">
    <property type="term" value="C:Noc4p-Nop14p complex"/>
    <property type="evidence" value="ECO:0007669"/>
    <property type="project" value="TreeGrafter"/>
</dbReference>
<feature type="compositionally biased region" description="Basic and acidic residues" evidence="7">
    <location>
        <begin position="35"/>
        <end position="47"/>
    </location>
</feature>
<name>A0A1V2LL89_PICKU</name>
<evidence type="ECO:0000256" key="6">
    <source>
        <dbReference type="ARBA" id="ARBA00024695"/>
    </source>
</evidence>
<dbReference type="AlphaFoldDB" id="A0A1V2LL89"/>
<comment type="subcellular location">
    <subcellularLocation>
        <location evidence="1">Nucleus</location>
        <location evidence="1">Nucleolus</location>
    </subcellularLocation>
</comment>
<feature type="compositionally biased region" description="Acidic residues" evidence="7">
    <location>
        <begin position="330"/>
        <end position="347"/>
    </location>
</feature>
<feature type="compositionally biased region" description="Basic and acidic residues" evidence="7">
    <location>
        <begin position="836"/>
        <end position="846"/>
    </location>
</feature>
<dbReference type="GO" id="GO:0030490">
    <property type="term" value="P:maturation of SSU-rRNA"/>
    <property type="evidence" value="ECO:0007669"/>
    <property type="project" value="TreeGrafter"/>
</dbReference>
<dbReference type="PANTHER" id="PTHR23183">
    <property type="entry name" value="NOP14"/>
    <property type="match status" value="1"/>
</dbReference>
<feature type="compositionally biased region" description="Basic and acidic residues" evidence="7">
    <location>
        <begin position="279"/>
        <end position="316"/>
    </location>
</feature>
<feature type="compositionally biased region" description="Basic and acidic residues" evidence="7">
    <location>
        <begin position="196"/>
        <end position="210"/>
    </location>
</feature>
<evidence type="ECO:0000256" key="3">
    <source>
        <dbReference type="ARBA" id="ARBA00022517"/>
    </source>
</evidence>
<dbReference type="PANTHER" id="PTHR23183:SF0">
    <property type="entry name" value="NUCLEOLAR PROTEIN 14"/>
    <property type="match status" value="1"/>
</dbReference>
<protein>
    <submittedName>
        <fullName evidence="8">Putative nucleolar complex protein 14</fullName>
    </submittedName>
</protein>
<evidence type="ECO:0000256" key="1">
    <source>
        <dbReference type="ARBA" id="ARBA00004604"/>
    </source>
</evidence>
<evidence type="ECO:0000313" key="8">
    <source>
        <dbReference type="EMBL" id="ONH73706.1"/>
    </source>
</evidence>
<keyword evidence="4" id="KW-0698">rRNA processing</keyword>
<feature type="region of interest" description="Disordered" evidence="7">
    <location>
        <begin position="279"/>
        <end position="382"/>
    </location>
</feature>
<proteinExistence type="inferred from homology"/>
<evidence type="ECO:0000256" key="2">
    <source>
        <dbReference type="ARBA" id="ARBA00007466"/>
    </source>
</evidence>
<comment type="caution">
    <text evidence="8">The sequence shown here is derived from an EMBL/GenBank/DDBJ whole genome shotgun (WGS) entry which is preliminary data.</text>
</comment>
<dbReference type="InterPro" id="IPR007276">
    <property type="entry name" value="Nop14"/>
</dbReference>
<dbReference type="Pfam" id="PF04147">
    <property type="entry name" value="Nop14"/>
    <property type="match status" value="2"/>
</dbReference>
<dbReference type="Proteomes" id="UP000189274">
    <property type="component" value="Unassembled WGS sequence"/>
</dbReference>
<reference evidence="9" key="1">
    <citation type="journal article" date="2017" name="Genome Announc.">
        <title>Genome sequences of Cyberlindnera fabianii 65, Pichia kudriavzevii 129, and Saccharomyces cerevisiae 131 isolated from fermented masau fruits in Zimbabwe.</title>
        <authorList>
            <person name="van Rijswijck I.M.H."/>
            <person name="Derks M.F.L."/>
            <person name="Abee T."/>
            <person name="de Ridder D."/>
            <person name="Smid E.J."/>
        </authorList>
    </citation>
    <scope>NUCLEOTIDE SEQUENCE [LARGE SCALE GENOMIC DNA]</scope>
    <source>
        <strain evidence="9">129</strain>
    </source>
</reference>
<feature type="region of interest" description="Disordered" evidence="7">
    <location>
        <begin position="166"/>
        <end position="210"/>
    </location>
</feature>
<evidence type="ECO:0000256" key="5">
    <source>
        <dbReference type="ARBA" id="ARBA00023242"/>
    </source>
</evidence>
<comment type="function">
    <text evidence="6">Involved in nucleolar processing of pre-18S ribosomal RNA. Has a role in the nuclear export of 40S pre-ribosomal subunit to the cytoplasm.</text>
</comment>
<feature type="compositionally biased region" description="Basic and acidic residues" evidence="7">
    <location>
        <begin position="87"/>
        <end position="101"/>
    </location>
</feature>
<organism evidence="8 9">
    <name type="scientific">Pichia kudriavzevii</name>
    <name type="common">Yeast</name>
    <name type="synonym">Issatchenkia orientalis</name>
    <dbReference type="NCBI Taxonomy" id="4909"/>
    <lineage>
        <taxon>Eukaryota</taxon>
        <taxon>Fungi</taxon>
        <taxon>Dikarya</taxon>
        <taxon>Ascomycota</taxon>
        <taxon>Saccharomycotina</taxon>
        <taxon>Pichiomycetes</taxon>
        <taxon>Pichiales</taxon>
        <taxon>Pichiaceae</taxon>
        <taxon>Pichia</taxon>
    </lineage>
</organism>
<dbReference type="VEuPathDB" id="FungiDB:C5L36_0A07470"/>
<keyword evidence="3" id="KW-0690">Ribosome biogenesis</keyword>
<evidence type="ECO:0000313" key="9">
    <source>
        <dbReference type="Proteomes" id="UP000189274"/>
    </source>
</evidence>
<sequence length="853" mass="97634">MAGGKQLKKLRESLKNAGLTNQSFGKKGKGKGKKSAQDKLRKDDKQKVLSEIREQFNPFDVKVSRNKRADALQKKLTVGKPGITKQIGEENRRKEYEEKMAKQGKAGGIIDRRFGEGNSKLSTEEKMLERFTRERLSKASKSSMYNLDDDDNIDFTDDVFSGLTHLGQSLSGKDTIDDDDFFSKKRPAGEDDDAEEANHEPERKKTKAEVMKEIIAKSKKYRYERQKAHLENQEVVGELDEQFDNVMDEISSVNRSVVEESKKSEADLAYDMKVTEAKLDRRAKPTDRTKTEEEIRKEEKERKAELEKKRSARMEGEVEELEEVRPDGAVGDDLDDDFWAGSGDEETGFTVGSPVTSVSDSEEASGDEEEGNKEYQSVRGEKPSENVITIGNKKIIIKKAEKARLTCPQTLEELKKLVNVDYEETVSTIKKVFETYQPKLAEGNKEKLGVFTTVLLEYLLELSNENIGFEDAKYVRLMDFLTRTVCNLTEKYQDLLLQSFRGHIKASHERLLSQDARSFPLQSDAILLTLIGRTFSTSDKFHLVVIPALLLACEALEFMKPESNKTHLFFGVFLSDLLLQYERVSERVIPEVISFIHRALLSLVSKPEELEGWEQVMVCSTQPTATEFTRPPNRELPTDDVKLSISKMWEISKSNDSKATHEFLDSILMKAIRTLDVLITKMIKNTSAAPELTSSFIPILRHLIKTLPNTNSIVINVASKLNNIHKISTKERRPLKLQQHRAIGIAQVAPRFSERFNPDRKSARTIDMDPTDPIAVRDEISKLKHQVKEERKQALKEIRRDTKFEARAQIERKKKEYDEYHSKMAKIYNSIQTEEGTEKNKYEKEKRKLKNRK</sequence>
<feature type="region of interest" description="Disordered" evidence="7">
    <location>
        <begin position="830"/>
        <end position="853"/>
    </location>
</feature>